<dbReference type="RefSeq" id="WP_317935195.1">
    <property type="nucleotide sequence ID" value="NZ_JAUBDH010000003.1"/>
</dbReference>
<evidence type="ECO:0000313" key="3">
    <source>
        <dbReference type="Proteomes" id="UP001280629"/>
    </source>
</evidence>
<keyword evidence="1" id="KW-1133">Transmembrane helix</keyword>
<proteinExistence type="predicted"/>
<keyword evidence="1" id="KW-0472">Membrane</keyword>
<feature type="transmembrane region" description="Helical" evidence="1">
    <location>
        <begin position="28"/>
        <end position="46"/>
    </location>
</feature>
<sequence>MLIYILLLIINLIAVSAVFFFSGKLPKYSMWIVLLGSTISFVGVLASQMMSFMYALLFIFGLSFATAILLAKKQEAE</sequence>
<evidence type="ECO:0008006" key="4">
    <source>
        <dbReference type="Google" id="ProtNLM"/>
    </source>
</evidence>
<keyword evidence="1" id="KW-0812">Transmembrane</keyword>
<feature type="transmembrane region" description="Helical" evidence="1">
    <location>
        <begin position="6"/>
        <end position="21"/>
    </location>
</feature>
<dbReference type="Proteomes" id="UP001280629">
    <property type="component" value="Unassembled WGS sequence"/>
</dbReference>
<accession>A0ABU4FY58</accession>
<protein>
    <recommendedName>
        <fullName evidence="4">DUF2651 domain-containing protein</fullName>
    </recommendedName>
</protein>
<feature type="transmembrane region" description="Helical" evidence="1">
    <location>
        <begin position="52"/>
        <end position="71"/>
    </location>
</feature>
<keyword evidence="3" id="KW-1185">Reference proteome</keyword>
<dbReference type="EMBL" id="JAUBDH010000003">
    <property type="protein sequence ID" value="MDW0109649.1"/>
    <property type="molecule type" value="Genomic_DNA"/>
</dbReference>
<name>A0ABU4FY58_9BACL</name>
<reference evidence="2 3" key="1">
    <citation type="submission" date="2023-06" db="EMBL/GenBank/DDBJ databases">
        <title>Sporosarcina sp. nov., isolated from Korean traditional fermented seafood 'Jeotgal'.</title>
        <authorList>
            <person name="Yang A.-I."/>
            <person name="Shin N.-R."/>
        </authorList>
    </citation>
    <scope>NUCLEOTIDE SEQUENCE [LARGE SCALE GENOMIC DNA]</scope>
    <source>
        <strain evidence="2 3">KCTC3840</strain>
    </source>
</reference>
<evidence type="ECO:0000256" key="1">
    <source>
        <dbReference type="SAM" id="Phobius"/>
    </source>
</evidence>
<comment type="caution">
    <text evidence="2">The sequence shown here is derived from an EMBL/GenBank/DDBJ whole genome shotgun (WGS) entry which is preliminary data.</text>
</comment>
<organism evidence="2 3">
    <name type="scientific">Sporosarcina aquimarina</name>
    <dbReference type="NCBI Taxonomy" id="114975"/>
    <lineage>
        <taxon>Bacteria</taxon>
        <taxon>Bacillati</taxon>
        <taxon>Bacillota</taxon>
        <taxon>Bacilli</taxon>
        <taxon>Bacillales</taxon>
        <taxon>Caryophanaceae</taxon>
        <taxon>Sporosarcina</taxon>
    </lineage>
</organism>
<gene>
    <name evidence="2" type="ORF">QT716_06220</name>
</gene>
<evidence type="ECO:0000313" key="2">
    <source>
        <dbReference type="EMBL" id="MDW0109649.1"/>
    </source>
</evidence>